<reference evidence="1 2" key="1">
    <citation type="submission" date="2023-02" db="EMBL/GenBank/DDBJ databases">
        <title>Host association and intracellularity evolved multiple times independently in the Rickettsiales.</title>
        <authorList>
            <person name="Castelli M."/>
            <person name="Nardi T."/>
            <person name="Gammuto L."/>
            <person name="Bellinzona G."/>
            <person name="Sabaneyeva E."/>
            <person name="Potekhin A."/>
            <person name="Serra V."/>
            <person name="Petroni G."/>
            <person name="Sassera D."/>
        </authorList>
    </citation>
    <scope>NUCLEOTIDE SEQUENCE [LARGE SCALE GENOMIC DNA]</scope>
    <source>
        <strain evidence="1 2">BOD18</strain>
    </source>
</reference>
<proteinExistence type="predicted"/>
<dbReference type="RefSeq" id="WP_322497929.1">
    <property type="nucleotide sequence ID" value="NZ_JARGYT010000052.1"/>
</dbReference>
<dbReference type="EMBL" id="JARGYT010000052">
    <property type="protein sequence ID" value="MDZ5762460.1"/>
    <property type="molecule type" value="Genomic_DNA"/>
</dbReference>
<protein>
    <submittedName>
        <fullName evidence="1">Uncharacterized protein</fullName>
    </submittedName>
</protein>
<accession>A0ABU5L9A5</accession>
<name>A0ABU5L9A5_9RICK</name>
<evidence type="ECO:0000313" key="1">
    <source>
        <dbReference type="EMBL" id="MDZ5762460.1"/>
    </source>
</evidence>
<evidence type="ECO:0000313" key="2">
    <source>
        <dbReference type="Proteomes" id="UP001293791"/>
    </source>
</evidence>
<gene>
    <name evidence="1" type="ORF">Cyrtocomes_00844</name>
</gene>
<dbReference type="Proteomes" id="UP001293791">
    <property type="component" value="Unassembled WGS sequence"/>
</dbReference>
<sequence>MNILKQKITFGFPVNLPGLDEEFRHTWIDKLMKGDVSLPWMQENNKHGQFDEVFQDLKNKKPFHSDNHFKQYTAFKSCDQEDFGFSYSSYVHRFEYDVATCLKSDSCAKSISDIARDTAMSLGANMLDQLKIKGELERHAKLMYIPQIDLGKQDGGFSHTLRGELRYMYTIQKGDGILAGNMVFL</sequence>
<organism evidence="1 2">
    <name type="scientific">Candidatus Cyrtobacter comes</name>
    <dbReference type="NCBI Taxonomy" id="675776"/>
    <lineage>
        <taxon>Bacteria</taxon>
        <taxon>Pseudomonadati</taxon>
        <taxon>Pseudomonadota</taxon>
        <taxon>Alphaproteobacteria</taxon>
        <taxon>Rickettsiales</taxon>
        <taxon>Candidatus Midichloriaceae</taxon>
        <taxon>Candidatus Cyrtobacter</taxon>
    </lineage>
</organism>
<comment type="caution">
    <text evidence="1">The sequence shown here is derived from an EMBL/GenBank/DDBJ whole genome shotgun (WGS) entry which is preliminary data.</text>
</comment>
<keyword evidence="2" id="KW-1185">Reference proteome</keyword>